<gene>
    <name evidence="2" type="ORF">GCM10022281_04720</name>
</gene>
<comment type="caution">
    <text evidence="2">The sequence shown here is derived from an EMBL/GenBank/DDBJ whole genome shotgun (WGS) entry which is preliminary data.</text>
</comment>
<evidence type="ECO:0000256" key="1">
    <source>
        <dbReference type="SAM" id="SignalP"/>
    </source>
</evidence>
<sequence length="102" mass="10933">MRLLLAASALLTGTVVLPLTASLAKPSTGVAQPTKADTCLAMERASRNSTGGDRAAGQFGKDQREFVALFNDPDGFTPNWPIVGKTYYSYGEWLNDSKLYGC</sequence>
<keyword evidence="1" id="KW-0732">Signal</keyword>
<name>A0ABP7TN35_9SPHN</name>
<reference evidence="3" key="1">
    <citation type="journal article" date="2019" name="Int. J. Syst. Evol. Microbiol.">
        <title>The Global Catalogue of Microorganisms (GCM) 10K type strain sequencing project: providing services to taxonomists for standard genome sequencing and annotation.</title>
        <authorList>
            <consortium name="The Broad Institute Genomics Platform"/>
            <consortium name="The Broad Institute Genome Sequencing Center for Infectious Disease"/>
            <person name="Wu L."/>
            <person name="Ma J."/>
        </authorList>
    </citation>
    <scope>NUCLEOTIDE SEQUENCE [LARGE SCALE GENOMIC DNA]</scope>
    <source>
        <strain evidence="3">JCM 17564</strain>
    </source>
</reference>
<feature type="chain" id="PRO_5045942812" evidence="1">
    <location>
        <begin position="25"/>
        <end position="102"/>
    </location>
</feature>
<organism evidence="2 3">
    <name type="scientific">Sphingomonas rosea</name>
    <dbReference type="NCBI Taxonomy" id="335605"/>
    <lineage>
        <taxon>Bacteria</taxon>
        <taxon>Pseudomonadati</taxon>
        <taxon>Pseudomonadota</taxon>
        <taxon>Alphaproteobacteria</taxon>
        <taxon>Sphingomonadales</taxon>
        <taxon>Sphingomonadaceae</taxon>
        <taxon>Sphingomonas</taxon>
    </lineage>
</organism>
<evidence type="ECO:0000313" key="3">
    <source>
        <dbReference type="Proteomes" id="UP001424459"/>
    </source>
</evidence>
<dbReference type="Proteomes" id="UP001424459">
    <property type="component" value="Unassembled WGS sequence"/>
</dbReference>
<feature type="signal peptide" evidence="1">
    <location>
        <begin position="1"/>
        <end position="24"/>
    </location>
</feature>
<keyword evidence="3" id="KW-1185">Reference proteome</keyword>
<dbReference type="EMBL" id="BAABBR010000001">
    <property type="protein sequence ID" value="GAA4028689.1"/>
    <property type="molecule type" value="Genomic_DNA"/>
</dbReference>
<accession>A0ABP7TN35</accession>
<evidence type="ECO:0000313" key="2">
    <source>
        <dbReference type="EMBL" id="GAA4028689.1"/>
    </source>
</evidence>
<proteinExistence type="predicted"/>
<dbReference type="RefSeq" id="WP_344695379.1">
    <property type="nucleotide sequence ID" value="NZ_BAABBR010000001.1"/>
</dbReference>
<protein>
    <submittedName>
        <fullName evidence="2">Uncharacterized protein</fullName>
    </submittedName>
</protein>